<keyword evidence="2" id="KW-1185">Reference proteome</keyword>
<sequence>MYRILNLHIHIFSTYTNHMAGNSITLPLLQMGCHPSPIGPTSLLFYTHFKVTLSPCNSVSLPLVHAFMAWNSITLPLLQMGGRPSPIGPTSLLFYTHFKITLSPCNNVSLPLVQIGSEQYPLDQLVYYFISTLKLRFCPQLKNTVLPQLQNTFTLLPRAIKYDFAIGNSNVIHIHIFSTYTNHMAGNSITLPLLQMGGRPFPIVPTNLLFYTHFKITFSPCNIVSLPLVHGRE</sequence>
<gene>
    <name evidence="1" type="ORF">HanXRQr2_Chr15g0697891</name>
</gene>
<reference evidence="1" key="2">
    <citation type="submission" date="2020-06" db="EMBL/GenBank/DDBJ databases">
        <title>Helianthus annuus Genome sequencing and assembly Release 2.</title>
        <authorList>
            <person name="Gouzy J."/>
            <person name="Langlade N."/>
            <person name="Munos S."/>
        </authorList>
    </citation>
    <scope>NUCLEOTIDE SEQUENCE</scope>
    <source>
        <tissue evidence="1">Leaves</tissue>
    </source>
</reference>
<organism evidence="1 2">
    <name type="scientific">Helianthus annuus</name>
    <name type="common">Common sunflower</name>
    <dbReference type="NCBI Taxonomy" id="4232"/>
    <lineage>
        <taxon>Eukaryota</taxon>
        <taxon>Viridiplantae</taxon>
        <taxon>Streptophyta</taxon>
        <taxon>Embryophyta</taxon>
        <taxon>Tracheophyta</taxon>
        <taxon>Spermatophyta</taxon>
        <taxon>Magnoliopsida</taxon>
        <taxon>eudicotyledons</taxon>
        <taxon>Gunneridae</taxon>
        <taxon>Pentapetalae</taxon>
        <taxon>asterids</taxon>
        <taxon>campanulids</taxon>
        <taxon>Asterales</taxon>
        <taxon>Asteraceae</taxon>
        <taxon>Asteroideae</taxon>
        <taxon>Heliantheae alliance</taxon>
        <taxon>Heliantheae</taxon>
        <taxon>Helianthus</taxon>
    </lineage>
</organism>
<evidence type="ECO:0000313" key="2">
    <source>
        <dbReference type="Proteomes" id="UP000215914"/>
    </source>
</evidence>
<name>A0A9K3E2N9_HELAN</name>
<protein>
    <submittedName>
        <fullName evidence="1">Uncharacterized protein</fullName>
    </submittedName>
</protein>
<evidence type="ECO:0000313" key="1">
    <source>
        <dbReference type="EMBL" id="KAF5764944.1"/>
    </source>
</evidence>
<dbReference type="Gramene" id="mRNA:HanXRQr2_Chr15g0697891">
    <property type="protein sequence ID" value="CDS:HanXRQr2_Chr15g0697891.1"/>
    <property type="gene ID" value="HanXRQr2_Chr15g0697891"/>
</dbReference>
<dbReference type="Proteomes" id="UP000215914">
    <property type="component" value="Unassembled WGS sequence"/>
</dbReference>
<comment type="caution">
    <text evidence="1">The sequence shown here is derived from an EMBL/GenBank/DDBJ whole genome shotgun (WGS) entry which is preliminary data.</text>
</comment>
<dbReference type="EMBL" id="MNCJ02000330">
    <property type="protein sequence ID" value="KAF5764944.1"/>
    <property type="molecule type" value="Genomic_DNA"/>
</dbReference>
<reference evidence="1" key="1">
    <citation type="journal article" date="2017" name="Nature">
        <title>The sunflower genome provides insights into oil metabolism, flowering and Asterid evolution.</title>
        <authorList>
            <person name="Badouin H."/>
            <person name="Gouzy J."/>
            <person name="Grassa C.J."/>
            <person name="Murat F."/>
            <person name="Staton S.E."/>
            <person name="Cottret L."/>
            <person name="Lelandais-Briere C."/>
            <person name="Owens G.L."/>
            <person name="Carrere S."/>
            <person name="Mayjonade B."/>
            <person name="Legrand L."/>
            <person name="Gill N."/>
            <person name="Kane N.C."/>
            <person name="Bowers J.E."/>
            <person name="Hubner S."/>
            <person name="Bellec A."/>
            <person name="Berard A."/>
            <person name="Berges H."/>
            <person name="Blanchet N."/>
            <person name="Boniface M.C."/>
            <person name="Brunel D."/>
            <person name="Catrice O."/>
            <person name="Chaidir N."/>
            <person name="Claudel C."/>
            <person name="Donnadieu C."/>
            <person name="Faraut T."/>
            <person name="Fievet G."/>
            <person name="Helmstetter N."/>
            <person name="King M."/>
            <person name="Knapp S.J."/>
            <person name="Lai Z."/>
            <person name="Le Paslier M.C."/>
            <person name="Lippi Y."/>
            <person name="Lorenzon L."/>
            <person name="Mandel J.R."/>
            <person name="Marage G."/>
            <person name="Marchand G."/>
            <person name="Marquand E."/>
            <person name="Bret-Mestries E."/>
            <person name="Morien E."/>
            <person name="Nambeesan S."/>
            <person name="Nguyen T."/>
            <person name="Pegot-Espagnet P."/>
            <person name="Pouilly N."/>
            <person name="Raftis F."/>
            <person name="Sallet E."/>
            <person name="Schiex T."/>
            <person name="Thomas J."/>
            <person name="Vandecasteele C."/>
            <person name="Vares D."/>
            <person name="Vear F."/>
            <person name="Vautrin S."/>
            <person name="Crespi M."/>
            <person name="Mangin B."/>
            <person name="Burke J.M."/>
            <person name="Salse J."/>
            <person name="Munos S."/>
            <person name="Vincourt P."/>
            <person name="Rieseberg L.H."/>
            <person name="Langlade N.B."/>
        </authorList>
    </citation>
    <scope>NUCLEOTIDE SEQUENCE</scope>
    <source>
        <tissue evidence="1">Leaves</tissue>
    </source>
</reference>
<accession>A0A9K3E2N9</accession>
<proteinExistence type="predicted"/>
<dbReference type="AlphaFoldDB" id="A0A9K3E2N9"/>